<dbReference type="EMBL" id="WMQE01000015">
    <property type="protein sequence ID" value="MTK21369.1"/>
    <property type="molecule type" value="Genomic_DNA"/>
</dbReference>
<sequence>MSFSNLEQLYRQVIMDHYKNPRNKGLLQQDGYHEVHLKNPTCGDDITVQVKVEDGKIIDLRHEGTGCSICCSSASVMSQTLKEKTLEEAQEITNNFYELVKGNEFDEDLDMGDAPVYQGVSKFPARVKCATISWKAAEQALNEMKK</sequence>
<organism evidence="2 3">
    <name type="scientific">Turicibacter sanguinis</name>
    <dbReference type="NCBI Taxonomy" id="154288"/>
    <lineage>
        <taxon>Bacteria</taxon>
        <taxon>Bacillati</taxon>
        <taxon>Bacillota</taxon>
        <taxon>Erysipelotrichia</taxon>
        <taxon>Erysipelotrichales</taxon>
        <taxon>Turicibacteraceae</taxon>
        <taxon>Turicibacter</taxon>
    </lineage>
</organism>
<dbReference type="InterPro" id="IPR002871">
    <property type="entry name" value="NIF_FeS_clus_asmbl_NifU_N"/>
</dbReference>
<dbReference type="PANTHER" id="PTHR10093">
    <property type="entry name" value="IRON-SULFUR CLUSTER ASSEMBLY ENZYME NIFU HOMOLOG"/>
    <property type="match status" value="1"/>
</dbReference>
<protein>
    <submittedName>
        <fullName evidence="2">SUF system NifU family Fe-S cluster assembly protein</fullName>
    </submittedName>
</protein>
<dbReference type="RefSeq" id="WP_006784335.1">
    <property type="nucleotide sequence ID" value="NZ_CABJBH010000011.1"/>
</dbReference>
<reference evidence="2 3" key="1">
    <citation type="journal article" date="2019" name="Nat. Med.">
        <title>A library of human gut bacterial isolates paired with longitudinal multiomics data enables mechanistic microbiome research.</title>
        <authorList>
            <person name="Poyet M."/>
            <person name="Groussin M."/>
            <person name="Gibbons S.M."/>
            <person name="Avila-Pacheco J."/>
            <person name="Jiang X."/>
            <person name="Kearney S.M."/>
            <person name="Perrotta A.R."/>
            <person name="Berdy B."/>
            <person name="Zhao S."/>
            <person name="Lieberman T.D."/>
            <person name="Swanson P.K."/>
            <person name="Smith M."/>
            <person name="Roesemann S."/>
            <person name="Alexander J.E."/>
            <person name="Rich S.A."/>
            <person name="Livny J."/>
            <person name="Vlamakis H."/>
            <person name="Clish C."/>
            <person name="Bullock K."/>
            <person name="Deik A."/>
            <person name="Scott J."/>
            <person name="Pierce K.A."/>
            <person name="Xavier R.J."/>
            <person name="Alm E.J."/>
        </authorList>
    </citation>
    <scope>NUCLEOTIDE SEQUENCE [LARGE SCALE GENOMIC DNA]</scope>
    <source>
        <strain evidence="2 3">BIOML-A198</strain>
    </source>
</reference>
<dbReference type="Gene3D" id="3.90.1010.10">
    <property type="match status" value="1"/>
</dbReference>
<dbReference type="Proteomes" id="UP000487649">
    <property type="component" value="Unassembled WGS sequence"/>
</dbReference>
<dbReference type="OrthoDB" id="9804157at2"/>
<dbReference type="GO" id="GO:0005506">
    <property type="term" value="F:iron ion binding"/>
    <property type="evidence" value="ECO:0007669"/>
    <property type="project" value="InterPro"/>
</dbReference>
<dbReference type="CDD" id="cd06664">
    <property type="entry name" value="IscU_like"/>
    <property type="match status" value="1"/>
</dbReference>
<comment type="similarity">
    <text evidence="1">Belongs to the NifU family.</text>
</comment>
<evidence type="ECO:0000256" key="1">
    <source>
        <dbReference type="ARBA" id="ARBA00006420"/>
    </source>
</evidence>
<dbReference type="GO" id="GO:0051536">
    <property type="term" value="F:iron-sulfur cluster binding"/>
    <property type="evidence" value="ECO:0007669"/>
    <property type="project" value="InterPro"/>
</dbReference>
<dbReference type="SUPFAM" id="SSF82649">
    <property type="entry name" value="SufE/NifU"/>
    <property type="match status" value="1"/>
</dbReference>
<comment type="caution">
    <text evidence="2">The sequence shown here is derived from an EMBL/GenBank/DDBJ whole genome shotgun (WGS) entry which is preliminary data.</text>
</comment>
<evidence type="ECO:0000313" key="2">
    <source>
        <dbReference type="EMBL" id="MTK21369.1"/>
    </source>
</evidence>
<proteinExistence type="inferred from homology"/>
<dbReference type="NCBIfam" id="TIGR01994">
    <property type="entry name" value="SUF_scaf_2"/>
    <property type="match status" value="1"/>
</dbReference>
<name>A0A173TST1_9FIRM</name>
<gene>
    <name evidence="2" type="ORF">GMA92_08045</name>
</gene>
<evidence type="ECO:0000313" key="3">
    <source>
        <dbReference type="Proteomes" id="UP000487649"/>
    </source>
</evidence>
<dbReference type="AlphaFoldDB" id="A0A173TST1"/>
<dbReference type="Pfam" id="PF01592">
    <property type="entry name" value="NifU_N"/>
    <property type="match status" value="1"/>
</dbReference>
<dbReference type="FunFam" id="3.90.1010.10:FF:000002">
    <property type="entry name" value="Iron-sulfur cluster assembly scaffold protein NifU"/>
    <property type="match status" value="1"/>
</dbReference>
<dbReference type="GO" id="GO:0016226">
    <property type="term" value="P:iron-sulfur cluster assembly"/>
    <property type="evidence" value="ECO:0007669"/>
    <property type="project" value="InterPro"/>
</dbReference>
<dbReference type="GeneID" id="60059004"/>
<accession>A0A173TST1</accession>